<dbReference type="GO" id="GO:0046983">
    <property type="term" value="F:protein dimerization activity"/>
    <property type="evidence" value="ECO:0007669"/>
    <property type="project" value="InterPro"/>
</dbReference>
<evidence type="ECO:0000259" key="1">
    <source>
        <dbReference type="Pfam" id="PF05699"/>
    </source>
</evidence>
<dbReference type="AlphaFoldDB" id="A0A0L6UUR4"/>
<organism evidence="2 3">
    <name type="scientific">Puccinia sorghi</name>
    <dbReference type="NCBI Taxonomy" id="27349"/>
    <lineage>
        <taxon>Eukaryota</taxon>
        <taxon>Fungi</taxon>
        <taxon>Dikarya</taxon>
        <taxon>Basidiomycota</taxon>
        <taxon>Pucciniomycotina</taxon>
        <taxon>Pucciniomycetes</taxon>
        <taxon>Pucciniales</taxon>
        <taxon>Pucciniaceae</taxon>
        <taxon>Puccinia</taxon>
    </lineage>
</organism>
<dbReference type="Pfam" id="PF05699">
    <property type="entry name" value="Dimer_Tnp_hAT"/>
    <property type="match status" value="1"/>
</dbReference>
<feature type="domain" description="HAT C-terminal dimerisation" evidence="1">
    <location>
        <begin position="151"/>
        <end position="189"/>
    </location>
</feature>
<dbReference type="Proteomes" id="UP000037035">
    <property type="component" value="Unassembled WGS sequence"/>
</dbReference>
<proteinExistence type="predicted"/>
<reference evidence="2 3" key="1">
    <citation type="submission" date="2015-08" db="EMBL/GenBank/DDBJ databases">
        <title>Next Generation Sequencing and Analysis of the Genome of Puccinia sorghi L Schw, the Causal Agent of Maize Common Rust.</title>
        <authorList>
            <person name="Rochi L."/>
            <person name="Burguener G."/>
            <person name="Darino M."/>
            <person name="Turjanski A."/>
            <person name="Kreff E."/>
            <person name="Dieguez M.J."/>
            <person name="Sacco F."/>
        </authorList>
    </citation>
    <scope>NUCLEOTIDE SEQUENCE [LARGE SCALE GENOMIC DNA]</scope>
    <source>
        <strain evidence="2 3">RO10H11247</strain>
    </source>
</reference>
<accession>A0A0L6UUR4</accession>
<dbReference type="EMBL" id="LAVV01008658">
    <property type="protein sequence ID" value="KNZ52234.1"/>
    <property type="molecule type" value="Genomic_DNA"/>
</dbReference>
<protein>
    <recommendedName>
        <fullName evidence="1">HAT C-terminal dimerisation domain-containing protein</fullName>
    </recommendedName>
</protein>
<evidence type="ECO:0000313" key="2">
    <source>
        <dbReference type="EMBL" id="KNZ52234.1"/>
    </source>
</evidence>
<comment type="caution">
    <text evidence="2">The sequence shown here is derived from an EMBL/GenBank/DDBJ whole genome shotgun (WGS) entry which is preliminary data.</text>
</comment>
<sequence>MIQKKSNELNKLTKAHDFLMKEITGSSGDKISSKAKIVPTKQEKFVNDFMLCDEQPPEVRPLQIDINCQRPFNNLTKIMEGDGPIGASDKALERGAELCPMYHKIIKKLDFLIKIVYRLLACKIKQCKIFVGVKLTSRKMDCLLGPSAKDAQSLLTWWKDHSSTYHVLALLAKDFLASSGAVENTFSSAASGAPRSLKQSTIGQCVIHFNIRQKEGIQVSG</sequence>
<dbReference type="InterPro" id="IPR008906">
    <property type="entry name" value="HATC_C_dom"/>
</dbReference>
<keyword evidence="3" id="KW-1185">Reference proteome</keyword>
<dbReference type="VEuPathDB" id="FungiDB:VP01_3640g1"/>
<gene>
    <name evidence="2" type="ORF">VP01_3640g1</name>
</gene>
<evidence type="ECO:0000313" key="3">
    <source>
        <dbReference type="Proteomes" id="UP000037035"/>
    </source>
</evidence>
<name>A0A0L6UUR4_9BASI</name>